<evidence type="ECO:0000313" key="1">
    <source>
        <dbReference type="EMBL" id="ABK69617.1"/>
    </source>
</evidence>
<dbReference type="EMBL" id="CP000480">
    <property type="protein sequence ID" value="ABK69617.1"/>
    <property type="molecule type" value="Genomic_DNA"/>
</dbReference>
<organism evidence="1 2">
    <name type="scientific">Mycolicibacterium smegmatis (strain ATCC 700084 / mc(2)155)</name>
    <name type="common">Mycobacterium smegmatis</name>
    <dbReference type="NCBI Taxonomy" id="246196"/>
    <lineage>
        <taxon>Bacteria</taxon>
        <taxon>Bacillati</taxon>
        <taxon>Actinomycetota</taxon>
        <taxon>Actinomycetes</taxon>
        <taxon>Mycobacteriales</taxon>
        <taxon>Mycobacteriaceae</taxon>
        <taxon>Mycolicibacterium</taxon>
    </lineage>
</organism>
<protein>
    <submittedName>
        <fullName evidence="1">Uncharacterized protein</fullName>
    </submittedName>
</protein>
<dbReference type="KEGG" id="msm:MSMEG_4677"/>
<proteinExistence type="predicted"/>
<reference evidence="1 2" key="1">
    <citation type="submission" date="2006-10" db="EMBL/GenBank/DDBJ databases">
        <authorList>
            <person name="Fleischmann R.D."/>
            <person name="Dodson R.J."/>
            <person name="Haft D.H."/>
            <person name="Merkel J.S."/>
            <person name="Nelson W.C."/>
            <person name="Fraser C.M."/>
        </authorList>
    </citation>
    <scope>NUCLEOTIDE SEQUENCE [LARGE SCALE GENOMIC DNA]</scope>
    <source>
        <strain evidence="2">ATCC 700084 / mc(2)155</strain>
    </source>
</reference>
<dbReference type="AlphaFoldDB" id="A0R1A1"/>
<sequence length="59" mass="6327">MLPLVAGLAGIWLVHRAPGTSPLHVSLRSSVVLWSARIVPWNVTLHVTVSPAAVGFTMR</sequence>
<keyword evidence="2" id="KW-1185">Reference proteome</keyword>
<dbReference type="Proteomes" id="UP000000757">
    <property type="component" value="Chromosome"/>
</dbReference>
<gene>
    <name evidence="1" type="ordered locus">MSMEG_4677</name>
</gene>
<evidence type="ECO:0000313" key="2">
    <source>
        <dbReference type="Proteomes" id="UP000000757"/>
    </source>
</evidence>
<accession>A0R1A1</accession>
<name>A0R1A1_MYCS2</name>